<sequence>MAALLTVAPRGLGNFALGSAVNFKRARSSLVTVKCSGIRSSLDTFQIAQDASEQLKTGAQRLVEKAKDSQVGQVLAPIAASAAFYMQVAGPALAEISESAAPTEVVDDDFWFYALLTSGVAGILYLLVIPLIVYNYLRLRWYKRNALETYFQFMLVFIFFPGMLLWAPFINFRRLPKEGTEAP</sequence>
<comment type="subcellular location">
    <subcellularLocation>
        <location evidence="1">Membrane</location>
        <topology evidence="1">Multi-pass membrane protein</topology>
    </subcellularLocation>
</comment>
<keyword evidence="8" id="KW-0520">NAD</keyword>
<dbReference type="GO" id="GO:0016020">
    <property type="term" value="C:membrane"/>
    <property type="evidence" value="ECO:0007669"/>
    <property type="project" value="UniProtKB-SubCell"/>
</dbReference>
<keyword evidence="15" id="KW-1185">Reference proteome</keyword>
<dbReference type="InterPro" id="IPR019654">
    <property type="entry name" value="NADH-quinone_OxRdatse_su_L"/>
</dbReference>
<evidence type="ECO:0000256" key="11">
    <source>
        <dbReference type="ARBA" id="ARBA00047726"/>
    </source>
</evidence>
<evidence type="ECO:0000256" key="10">
    <source>
        <dbReference type="ARBA" id="ARBA00023136"/>
    </source>
</evidence>
<evidence type="ECO:0000313" key="15">
    <source>
        <dbReference type="Proteomes" id="UP001605036"/>
    </source>
</evidence>
<dbReference type="Proteomes" id="UP001605036">
    <property type="component" value="Unassembled WGS sequence"/>
</dbReference>
<accession>A0ABD1XZ58</accession>
<evidence type="ECO:0000256" key="8">
    <source>
        <dbReference type="ARBA" id="ARBA00023027"/>
    </source>
</evidence>
<dbReference type="GO" id="GO:0048038">
    <property type="term" value="F:quinone binding"/>
    <property type="evidence" value="ECO:0007669"/>
    <property type="project" value="UniProtKB-KW"/>
</dbReference>
<reference evidence="14 15" key="1">
    <citation type="submission" date="2024-09" db="EMBL/GenBank/DDBJ databases">
        <title>Chromosome-scale assembly of Riccia fluitans.</title>
        <authorList>
            <person name="Paukszto L."/>
            <person name="Sawicki J."/>
            <person name="Karawczyk K."/>
            <person name="Piernik-Szablinska J."/>
            <person name="Szczecinska M."/>
            <person name="Mazdziarz M."/>
        </authorList>
    </citation>
    <scope>NUCLEOTIDE SEQUENCE [LARGE SCALE GENOMIC DNA]</scope>
    <source>
        <strain evidence="14">Rf_01</strain>
        <tissue evidence="14">Aerial parts of the thallus</tissue>
    </source>
</reference>
<evidence type="ECO:0000256" key="12">
    <source>
        <dbReference type="ARBA" id="ARBA00048026"/>
    </source>
</evidence>
<evidence type="ECO:0000313" key="14">
    <source>
        <dbReference type="EMBL" id="KAL2613923.1"/>
    </source>
</evidence>
<feature type="transmembrane region" description="Helical" evidence="13">
    <location>
        <begin position="149"/>
        <end position="169"/>
    </location>
</feature>
<keyword evidence="10 13" id="KW-0472">Membrane</keyword>
<evidence type="ECO:0000256" key="7">
    <source>
        <dbReference type="ARBA" id="ARBA00022989"/>
    </source>
</evidence>
<keyword evidence="6" id="KW-1278">Translocase</keyword>
<evidence type="ECO:0000256" key="6">
    <source>
        <dbReference type="ARBA" id="ARBA00022967"/>
    </source>
</evidence>
<keyword evidence="2 13" id="KW-0812">Transmembrane</keyword>
<feature type="transmembrane region" description="Helical" evidence="13">
    <location>
        <begin position="71"/>
        <end position="90"/>
    </location>
</feature>
<keyword evidence="4" id="KW-0521">NADP</keyword>
<keyword evidence="5" id="KW-0618">Plastoquinone</keyword>
<evidence type="ECO:0000256" key="9">
    <source>
        <dbReference type="ARBA" id="ARBA00023078"/>
    </source>
</evidence>
<organism evidence="14 15">
    <name type="scientific">Riccia fluitans</name>
    <dbReference type="NCBI Taxonomy" id="41844"/>
    <lineage>
        <taxon>Eukaryota</taxon>
        <taxon>Viridiplantae</taxon>
        <taxon>Streptophyta</taxon>
        <taxon>Embryophyta</taxon>
        <taxon>Marchantiophyta</taxon>
        <taxon>Marchantiopsida</taxon>
        <taxon>Marchantiidae</taxon>
        <taxon>Marchantiales</taxon>
        <taxon>Ricciaceae</taxon>
        <taxon>Riccia</taxon>
    </lineage>
</organism>
<name>A0ABD1XZ58_9MARC</name>
<keyword evidence="9" id="KW-0793">Thylakoid</keyword>
<evidence type="ECO:0000256" key="2">
    <source>
        <dbReference type="ARBA" id="ARBA00022692"/>
    </source>
</evidence>
<comment type="caution">
    <text evidence="14">The sequence shown here is derived from an EMBL/GenBank/DDBJ whole genome shotgun (WGS) entry which is preliminary data.</text>
</comment>
<comment type="catalytic activity">
    <reaction evidence="11">
        <text>a plastoquinone + NADPH + (n+1) H(+)(in) = a plastoquinol + NADP(+) + n H(+)(out)</text>
        <dbReference type="Rhea" id="RHEA:42612"/>
        <dbReference type="Rhea" id="RHEA-COMP:9561"/>
        <dbReference type="Rhea" id="RHEA-COMP:9562"/>
        <dbReference type="ChEBI" id="CHEBI:15378"/>
        <dbReference type="ChEBI" id="CHEBI:17757"/>
        <dbReference type="ChEBI" id="CHEBI:57783"/>
        <dbReference type="ChEBI" id="CHEBI:58349"/>
        <dbReference type="ChEBI" id="CHEBI:62192"/>
    </reaction>
</comment>
<dbReference type="PANTHER" id="PTHR36727">
    <property type="entry name" value="NAD(P)H-QUINONE OXIDOREDUCTASE SUBUNIT L, CHLOROPLASTIC"/>
    <property type="match status" value="1"/>
</dbReference>
<protein>
    <recommendedName>
        <fullName evidence="16">NAD(P)H-quinone oxidoreductase subunit L, chloroplastic</fullName>
    </recommendedName>
</protein>
<feature type="transmembrane region" description="Helical" evidence="13">
    <location>
        <begin position="110"/>
        <end position="137"/>
    </location>
</feature>
<dbReference type="Pfam" id="PF10716">
    <property type="entry name" value="NdhL"/>
    <property type="match status" value="1"/>
</dbReference>
<evidence type="ECO:0008006" key="16">
    <source>
        <dbReference type="Google" id="ProtNLM"/>
    </source>
</evidence>
<evidence type="ECO:0000256" key="13">
    <source>
        <dbReference type="SAM" id="Phobius"/>
    </source>
</evidence>
<evidence type="ECO:0000256" key="4">
    <source>
        <dbReference type="ARBA" id="ARBA00022857"/>
    </source>
</evidence>
<dbReference type="AlphaFoldDB" id="A0ABD1XZ58"/>
<dbReference type="EMBL" id="JBHFFA010000007">
    <property type="protein sequence ID" value="KAL2613923.1"/>
    <property type="molecule type" value="Genomic_DNA"/>
</dbReference>
<evidence type="ECO:0000256" key="1">
    <source>
        <dbReference type="ARBA" id="ARBA00004141"/>
    </source>
</evidence>
<dbReference type="PANTHER" id="PTHR36727:SF2">
    <property type="entry name" value="NAD(P)H-QUINONE OXIDOREDUCTASE SUBUNIT L, CHLOROPLASTIC"/>
    <property type="match status" value="1"/>
</dbReference>
<keyword evidence="7 13" id="KW-1133">Transmembrane helix</keyword>
<evidence type="ECO:0000256" key="3">
    <source>
        <dbReference type="ARBA" id="ARBA00022719"/>
    </source>
</evidence>
<gene>
    <name evidence="14" type="ORF">R1flu_025615</name>
</gene>
<keyword evidence="3" id="KW-0874">Quinone</keyword>
<evidence type="ECO:0000256" key="5">
    <source>
        <dbReference type="ARBA" id="ARBA00022957"/>
    </source>
</evidence>
<proteinExistence type="predicted"/>
<comment type="catalytic activity">
    <reaction evidence="12">
        <text>a plastoquinone + NADH + (n+1) H(+)(in) = a plastoquinol + NAD(+) + n H(+)(out)</text>
        <dbReference type="Rhea" id="RHEA:42608"/>
        <dbReference type="Rhea" id="RHEA-COMP:9561"/>
        <dbReference type="Rhea" id="RHEA-COMP:9562"/>
        <dbReference type="ChEBI" id="CHEBI:15378"/>
        <dbReference type="ChEBI" id="CHEBI:17757"/>
        <dbReference type="ChEBI" id="CHEBI:57540"/>
        <dbReference type="ChEBI" id="CHEBI:57945"/>
        <dbReference type="ChEBI" id="CHEBI:62192"/>
    </reaction>
</comment>